<organism evidence="2 3">
    <name type="scientific">Habropoda laboriosa</name>
    <dbReference type="NCBI Taxonomy" id="597456"/>
    <lineage>
        <taxon>Eukaryota</taxon>
        <taxon>Metazoa</taxon>
        <taxon>Ecdysozoa</taxon>
        <taxon>Arthropoda</taxon>
        <taxon>Hexapoda</taxon>
        <taxon>Insecta</taxon>
        <taxon>Pterygota</taxon>
        <taxon>Neoptera</taxon>
        <taxon>Endopterygota</taxon>
        <taxon>Hymenoptera</taxon>
        <taxon>Apocrita</taxon>
        <taxon>Aculeata</taxon>
        <taxon>Apoidea</taxon>
        <taxon>Anthophila</taxon>
        <taxon>Apidae</taxon>
        <taxon>Habropoda</taxon>
    </lineage>
</organism>
<dbReference type="AlphaFoldDB" id="A0A0L7QZ60"/>
<name>A0A0L7QZ60_9HYME</name>
<proteinExistence type="predicted"/>
<keyword evidence="3" id="KW-1185">Reference proteome</keyword>
<protein>
    <submittedName>
        <fullName evidence="2">Uncharacterized protein</fullName>
    </submittedName>
</protein>
<evidence type="ECO:0000313" key="3">
    <source>
        <dbReference type="Proteomes" id="UP000053825"/>
    </source>
</evidence>
<evidence type="ECO:0000313" key="2">
    <source>
        <dbReference type="EMBL" id="KOC63905.1"/>
    </source>
</evidence>
<reference evidence="2 3" key="1">
    <citation type="submission" date="2015-07" db="EMBL/GenBank/DDBJ databases">
        <title>The genome of Habropoda laboriosa.</title>
        <authorList>
            <person name="Pan H."/>
            <person name="Kapheim K."/>
        </authorList>
    </citation>
    <scope>NUCLEOTIDE SEQUENCE [LARGE SCALE GENOMIC DNA]</scope>
    <source>
        <strain evidence="2">0110345459</strain>
    </source>
</reference>
<dbReference type="EMBL" id="KQ414683">
    <property type="protein sequence ID" value="KOC63905.1"/>
    <property type="molecule type" value="Genomic_DNA"/>
</dbReference>
<sequence length="238" mass="27333">MIGESTSTSPGRRPADSPALLSIPTEVLSNPLRASSGVRQQQQHQIYYADELYVGQCDSFVGNGACVESVGMEEGYLPVQEDKFHGEIYLTRFVSAVLIKPLTYYHHTWVALPFVPRLFSQPWGPLNNDCIGHENAFLFELLHRFSFSVRSHVLHCSNPVKYKSLVVFGMILIPSNTLTKKVERSGDRKIQRFKDLVIERSRDPKIERLKDREIEGSRDRRIQRSKDPEIERFRDSKI</sequence>
<accession>A0A0L7QZ60</accession>
<gene>
    <name evidence="2" type="ORF">WH47_02226</name>
</gene>
<feature type="region of interest" description="Disordered" evidence="1">
    <location>
        <begin position="217"/>
        <end position="238"/>
    </location>
</feature>
<evidence type="ECO:0000256" key="1">
    <source>
        <dbReference type="SAM" id="MobiDB-lite"/>
    </source>
</evidence>
<dbReference type="Proteomes" id="UP000053825">
    <property type="component" value="Unassembled WGS sequence"/>
</dbReference>